<keyword evidence="2" id="KW-1185">Reference proteome</keyword>
<protein>
    <submittedName>
        <fullName evidence="3">Uncharacterized protein</fullName>
    </submittedName>
</protein>
<organism evidence="2 3">
    <name type="scientific">Plectus sambesii</name>
    <dbReference type="NCBI Taxonomy" id="2011161"/>
    <lineage>
        <taxon>Eukaryota</taxon>
        <taxon>Metazoa</taxon>
        <taxon>Ecdysozoa</taxon>
        <taxon>Nematoda</taxon>
        <taxon>Chromadorea</taxon>
        <taxon>Plectida</taxon>
        <taxon>Plectina</taxon>
        <taxon>Plectoidea</taxon>
        <taxon>Plectidae</taxon>
        <taxon>Plectus</taxon>
    </lineage>
</organism>
<accession>A0A914XMZ8</accession>
<proteinExistence type="predicted"/>
<feature type="compositionally biased region" description="Basic and acidic residues" evidence="1">
    <location>
        <begin position="11"/>
        <end position="20"/>
    </location>
</feature>
<feature type="region of interest" description="Disordered" evidence="1">
    <location>
        <begin position="109"/>
        <end position="205"/>
    </location>
</feature>
<evidence type="ECO:0000256" key="1">
    <source>
        <dbReference type="SAM" id="MobiDB-lite"/>
    </source>
</evidence>
<evidence type="ECO:0000313" key="2">
    <source>
        <dbReference type="Proteomes" id="UP000887566"/>
    </source>
</evidence>
<reference evidence="3" key="1">
    <citation type="submission" date="2022-11" db="UniProtKB">
        <authorList>
            <consortium name="WormBaseParasite"/>
        </authorList>
    </citation>
    <scope>IDENTIFICATION</scope>
</reference>
<name>A0A914XMZ8_9BILA</name>
<feature type="compositionally biased region" description="Polar residues" evidence="1">
    <location>
        <begin position="126"/>
        <end position="135"/>
    </location>
</feature>
<sequence length="205" mass="22369">MLAYGRRRNRRRDERTQRHADVPLENAALSHSPHWRGALNGRLTVDNTRPCAWTWLDAGPNRLARWTGTISDRRLMIAEANAGGRKRGGRLLTAGRLAGRLIAPFAAWPEDRKPTDGSRLGAAESTGRQSSSYRATNKRRRGASLPPLERDRRSGVGGSDGQRRCAQDGRVQNAGQTAAANTVRVGSGPGTVRPKNVGFGDAERD</sequence>
<dbReference type="WBParaSite" id="PSAMB.scaffold909size38770.g9736.t1">
    <property type="protein sequence ID" value="PSAMB.scaffold909size38770.g9736.t1"/>
    <property type="gene ID" value="PSAMB.scaffold909size38770.g9736"/>
</dbReference>
<feature type="region of interest" description="Disordered" evidence="1">
    <location>
        <begin position="1"/>
        <end position="20"/>
    </location>
</feature>
<dbReference type="AlphaFoldDB" id="A0A914XMZ8"/>
<evidence type="ECO:0000313" key="3">
    <source>
        <dbReference type="WBParaSite" id="PSAMB.scaffold909size38770.g9736.t1"/>
    </source>
</evidence>
<dbReference type="Proteomes" id="UP000887566">
    <property type="component" value="Unplaced"/>
</dbReference>
<feature type="compositionally biased region" description="Basic residues" evidence="1">
    <location>
        <begin position="1"/>
        <end position="10"/>
    </location>
</feature>